<name>A1SYB6_PSYIN</name>
<dbReference type="eggNOG" id="COG2199">
    <property type="taxonomic scope" value="Bacteria"/>
</dbReference>
<dbReference type="SUPFAM" id="SSF48452">
    <property type="entry name" value="TPR-like"/>
    <property type="match status" value="1"/>
</dbReference>
<keyword evidence="2" id="KW-0472">Membrane</keyword>
<evidence type="ECO:0000256" key="3">
    <source>
        <dbReference type="SAM" id="SignalP"/>
    </source>
</evidence>
<dbReference type="RefSeq" id="WP_011771036.1">
    <property type="nucleotide sequence ID" value="NC_008709.1"/>
</dbReference>
<feature type="signal peptide" evidence="3">
    <location>
        <begin position="1"/>
        <end position="25"/>
    </location>
</feature>
<evidence type="ECO:0000313" key="5">
    <source>
        <dbReference type="Proteomes" id="UP000000639"/>
    </source>
</evidence>
<protein>
    <recommendedName>
        <fullName evidence="6">GGDEF domain-containing protein</fullName>
    </recommendedName>
</protein>
<dbReference type="EMBL" id="CP000510">
    <property type="protein sequence ID" value="ABM04481.1"/>
    <property type="molecule type" value="Genomic_DNA"/>
</dbReference>
<evidence type="ECO:0000313" key="4">
    <source>
        <dbReference type="EMBL" id="ABM04481.1"/>
    </source>
</evidence>
<dbReference type="Proteomes" id="UP000000639">
    <property type="component" value="Chromosome"/>
</dbReference>
<organism evidence="4 5">
    <name type="scientific">Psychromonas ingrahamii (strain DSM 17664 / CCUG 51855 / 37)</name>
    <dbReference type="NCBI Taxonomy" id="357804"/>
    <lineage>
        <taxon>Bacteria</taxon>
        <taxon>Pseudomonadati</taxon>
        <taxon>Pseudomonadota</taxon>
        <taxon>Gammaproteobacteria</taxon>
        <taxon>Alteromonadales</taxon>
        <taxon>Psychromonadaceae</taxon>
        <taxon>Psychromonas</taxon>
    </lineage>
</organism>
<keyword evidence="2" id="KW-1133">Transmembrane helix</keyword>
<evidence type="ECO:0000256" key="2">
    <source>
        <dbReference type="SAM" id="Phobius"/>
    </source>
</evidence>
<keyword evidence="5" id="KW-1185">Reference proteome</keyword>
<dbReference type="HOGENOM" id="CLU_021737_0_0_6"/>
<sequence>MRYVSQYFRAVCALFLVQVSQSSGALELTDPTLPNTLKNAFSLRDTAPRSCINTAIIYINTPQNTTARTKRQNNKNFAIQLQAYCYAQLGEYSKALDLLQPILKKPGSKNDQIETLNIIALEIPQEERPQLSNTDLIKRLNEQIVTPQSPLISSMNLTITRLLTVVKLYLEENNYQDAHRVLEQTKDLLKSNNNHNNNLHAWLAYYQGLYFDQIKQEQLASLHFLSADRLADQHGFIKLSGQVKNSIILMYQNKYRFTRALDFSGRRVELYMRTKNTPKQIDSIIQFAVLKRQNNEHNQALIYLFNALELIEENSYGALLAVVYLEIGRTYAEKGSNEKHREELALARKYLQNAHFHFKRLNKVQFQIESLLLLAKLNLFNESPAPAILQLEKVLQLAAQNNPLLRIQAHEMLALSYEITGHPQLAILHFKHFHSLQNKIKENAFKLQQLQINEQLQRIDQVQQQNRLEIQNTALLTQSNFYKTLSYTAIILFILSALMLLSRTKCYYKLRALEKKTQQRLAFHARTKLPTQENNINDFTTLYNGMPLFYALVNVPFLTQLNELYGVRLADKIEAKLGETLKRHFAGRVNIFHLRDNQILFISKQTNYPNAAGLADKIEQFFNHFTTQYHLPKTISTGIVAYPFLNNASRAISASQTLNLNSLALFAASQISSSKQQNSWVELYAIDNLQPAFFDGDLWRLGQIAIAKGLVKIHSCNRDYLFIWPELKNPKTVEEINQRLQD</sequence>
<evidence type="ECO:0000256" key="1">
    <source>
        <dbReference type="SAM" id="Coils"/>
    </source>
</evidence>
<gene>
    <name evidence="4" type="ordered locus">Ping_2774</name>
</gene>
<dbReference type="KEGG" id="pin:Ping_2774"/>
<feature type="chain" id="PRO_5002637187" description="GGDEF domain-containing protein" evidence="3">
    <location>
        <begin position="26"/>
        <end position="742"/>
    </location>
</feature>
<dbReference type="InterPro" id="IPR011990">
    <property type="entry name" value="TPR-like_helical_dom_sf"/>
</dbReference>
<dbReference type="AlphaFoldDB" id="A1SYB6"/>
<feature type="transmembrane region" description="Helical" evidence="2">
    <location>
        <begin position="481"/>
        <end position="501"/>
    </location>
</feature>
<proteinExistence type="predicted"/>
<dbReference type="SUPFAM" id="SSF55073">
    <property type="entry name" value="Nucleotide cyclase"/>
    <property type="match status" value="1"/>
</dbReference>
<feature type="coiled-coil region" evidence="1">
    <location>
        <begin position="445"/>
        <end position="472"/>
    </location>
</feature>
<keyword evidence="3" id="KW-0732">Signal</keyword>
<keyword evidence="1" id="KW-0175">Coiled coil</keyword>
<dbReference type="Gene3D" id="1.25.40.10">
    <property type="entry name" value="Tetratricopeptide repeat domain"/>
    <property type="match status" value="1"/>
</dbReference>
<evidence type="ECO:0008006" key="6">
    <source>
        <dbReference type="Google" id="ProtNLM"/>
    </source>
</evidence>
<dbReference type="eggNOG" id="COG0457">
    <property type="taxonomic scope" value="Bacteria"/>
</dbReference>
<reference evidence="4 5" key="1">
    <citation type="submission" date="2007-01" db="EMBL/GenBank/DDBJ databases">
        <title>Complete sequence of Psychromonas ingrahamii 37.</title>
        <authorList>
            <consortium name="US DOE Joint Genome Institute"/>
            <person name="Copeland A."/>
            <person name="Lucas S."/>
            <person name="Lapidus A."/>
            <person name="Barry K."/>
            <person name="Detter J.C."/>
            <person name="Glavina del Rio T."/>
            <person name="Hammon N."/>
            <person name="Israni S."/>
            <person name="Dalin E."/>
            <person name="Tice H."/>
            <person name="Pitluck S."/>
            <person name="Thompson L.S."/>
            <person name="Brettin T."/>
            <person name="Bruce D."/>
            <person name="Han C."/>
            <person name="Tapia R."/>
            <person name="Schmutz J."/>
            <person name="Larimer F."/>
            <person name="Land M."/>
            <person name="Hauser L."/>
            <person name="Kyrpides N."/>
            <person name="Ivanova N."/>
            <person name="Staley J."/>
            <person name="Richardson P."/>
        </authorList>
    </citation>
    <scope>NUCLEOTIDE SEQUENCE [LARGE SCALE GENOMIC DNA]</scope>
    <source>
        <strain evidence="4 5">37</strain>
    </source>
</reference>
<dbReference type="OrthoDB" id="5900357at2"/>
<dbReference type="InterPro" id="IPR043128">
    <property type="entry name" value="Rev_trsase/Diguanyl_cyclase"/>
</dbReference>
<dbReference type="InterPro" id="IPR029787">
    <property type="entry name" value="Nucleotide_cyclase"/>
</dbReference>
<keyword evidence="2" id="KW-0812">Transmembrane</keyword>
<dbReference type="Gene3D" id="3.30.70.270">
    <property type="match status" value="1"/>
</dbReference>
<dbReference type="STRING" id="357804.Ping_2774"/>
<accession>A1SYB6</accession>